<comment type="caution">
    <text evidence="2">The sequence shown here is derived from an EMBL/GenBank/DDBJ whole genome shotgun (WGS) entry which is preliminary data.</text>
</comment>
<accession>E5XNN1</accession>
<feature type="domain" description="DUF1023" evidence="1">
    <location>
        <begin position="313"/>
        <end position="491"/>
    </location>
</feature>
<dbReference type="STRING" id="679197.HMPREF9336_01102"/>
<name>E5XNN1_SEGRC</name>
<proteinExistence type="predicted"/>
<keyword evidence="3" id="KW-1185">Reference proteome</keyword>
<dbReference type="InterPro" id="IPR010427">
    <property type="entry name" value="DUF1023"/>
</dbReference>
<evidence type="ECO:0000313" key="3">
    <source>
        <dbReference type="Proteomes" id="UP000004816"/>
    </source>
</evidence>
<organism evidence="2 3">
    <name type="scientific">Segniliparus rugosus (strain ATCC BAA-974 / DSM 45345 / CCUG 50838 / CIP 108380 / JCM 13579 / CDC 945)</name>
    <dbReference type="NCBI Taxonomy" id="679197"/>
    <lineage>
        <taxon>Bacteria</taxon>
        <taxon>Bacillati</taxon>
        <taxon>Actinomycetota</taxon>
        <taxon>Actinomycetes</taxon>
        <taxon>Mycobacteriales</taxon>
        <taxon>Segniliparaceae</taxon>
        <taxon>Segniliparus</taxon>
    </lineage>
</organism>
<dbReference type="HOGENOM" id="CLU_025057_2_1_11"/>
<sequence length="562" mass="59637">MSGKITRKIAEAVDPSHLGDLARALRAQAGKYEPEQSQFSHRLRFPGGGEEFTGQASDTLQLTGQGMGKTYGLLATKMRDVAGQCEQAEGHIGHAASVLRSKIVEIEAEPVGLDVDGKHWNCGDPFTVSDDLSVQVKPGSVPAGAPPQVGSALAALASQRGQDLAPLAQQLSDVSDTWGAKIKAAFDVTGLGRNAKGQAYAPYDPNNTVHQRAAAIANGTMGVPSDPKQLHDLWQQLTREEKEAIYDRYHDIGNHGGIPFDPPDHLGRDHYNQQHLKDMMKTATGDDLKKLQTLANVARPGQNPPRYLGFLDDKGHAAVSINNPDTAKKNATLVPGTYSDESKMGDYDRRSFNLYRSAIDHAEGKLGAGDVSVTTWMGYDAPQSVPNPFNDKWAGDPKFALEGANALDQWQDGIRASHSDNSTGGPSFNTVIGHSYGTTEVGAAATHGNHLDADAVIAVASPGMFADNAHGLSLAGDAQVYVAKNSNDPINIANAGSFIGASDLGNDPADWKDAHQVGSTPGGTFYTSDAHQAYFEPGNEALNNMGRIIDGTDSATNVTPKQ</sequence>
<reference evidence="2 3" key="1">
    <citation type="journal article" date="2011" name="Stand. Genomic Sci.">
        <title>High quality draft genome sequence of Segniliparus rugosus CDC 945(T)= (ATCC BAA-974(T)).</title>
        <authorList>
            <person name="Earl A.M."/>
            <person name="Desjardins C.A."/>
            <person name="Fitzgerald M.G."/>
            <person name="Arachchi H.M."/>
            <person name="Zeng Q."/>
            <person name="Mehta T."/>
            <person name="Griggs A."/>
            <person name="Birren B.W."/>
            <person name="Toney N.C."/>
            <person name="Carr J."/>
            <person name="Posey J."/>
            <person name="Butler W.R."/>
        </authorList>
    </citation>
    <scope>NUCLEOTIDE SEQUENCE [LARGE SCALE GENOMIC DNA]</scope>
    <source>
        <strain evidence="3">ATCC BAA-974 / DSM 45345 / CCUG 50838 / CIP 108380 / JCM 13579 / CDC 945</strain>
    </source>
</reference>
<dbReference type="Proteomes" id="UP000004816">
    <property type="component" value="Unassembled WGS sequence"/>
</dbReference>
<evidence type="ECO:0000259" key="1">
    <source>
        <dbReference type="Pfam" id="PF06259"/>
    </source>
</evidence>
<dbReference type="RefSeq" id="WP_007468630.1">
    <property type="nucleotide sequence ID" value="NZ_KI391954.1"/>
</dbReference>
<dbReference type="EMBL" id="ACZI02000003">
    <property type="protein sequence ID" value="EFV14021.1"/>
    <property type="molecule type" value="Genomic_DNA"/>
</dbReference>
<protein>
    <recommendedName>
        <fullName evidence="1">DUF1023 domain-containing protein</fullName>
    </recommendedName>
</protein>
<evidence type="ECO:0000313" key="2">
    <source>
        <dbReference type="EMBL" id="EFV14021.1"/>
    </source>
</evidence>
<dbReference type="Pfam" id="PF06259">
    <property type="entry name" value="Abhydrolase_8"/>
    <property type="match status" value="1"/>
</dbReference>
<gene>
    <name evidence="2" type="ORF">HMPREF9336_01102</name>
</gene>
<dbReference type="eggNOG" id="COG1340">
    <property type="taxonomic scope" value="Bacteria"/>
</dbReference>
<dbReference type="ESTHER" id="9acto-e5xnn1">
    <property type="family name" value="Duf_1023"/>
</dbReference>
<dbReference type="AlphaFoldDB" id="E5XNN1"/>